<keyword evidence="2" id="KW-1185">Reference proteome</keyword>
<comment type="caution">
    <text evidence="1">The sequence shown here is derived from an EMBL/GenBank/DDBJ whole genome shotgun (WGS) entry which is preliminary data.</text>
</comment>
<accession>A0ABX0GMH9</accession>
<dbReference type="Proteomes" id="UP000697802">
    <property type="component" value="Unassembled WGS sequence"/>
</dbReference>
<evidence type="ECO:0008006" key="3">
    <source>
        <dbReference type="Google" id="ProtNLM"/>
    </source>
</evidence>
<evidence type="ECO:0000313" key="1">
    <source>
        <dbReference type="EMBL" id="NHB90046.1"/>
    </source>
</evidence>
<proteinExistence type="predicted"/>
<name>A0ABX0GMH9_9GAMM</name>
<organism evidence="1 2">
    <name type="scientific">Photorhabdus tasmaniensis</name>
    <dbReference type="NCBI Taxonomy" id="1004159"/>
    <lineage>
        <taxon>Bacteria</taxon>
        <taxon>Pseudomonadati</taxon>
        <taxon>Pseudomonadota</taxon>
        <taxon>Gammaproteobacteria</taxon>
        <taxon>Enterobacterales</taxon>
        <taxon>Morganellaceae</taxon>
        <taxon>Photorhabdus</taxon>
    </lineage>
</organism>
<evidence type="ECO:0000313" key="2">
    <source>
        <dbReference type="Proteomes" id="UP000697802"/>
    </source>
</evidence>
<protein>
    <recommendedName>
        <fullName evidence="3">Transposase</fullName>
    </recommendedName>
</protein>
<gene>
    <name evidence="1" type="ORF">C5471_21010</name>
</gene>
<dbReference type="EMBL" id="PUJU01000066">
    <property type="protein sequence ID" value="NHB90046.1"/>
    <property type="molecule type" value="Genomic_DNA"/>
</dbReference>
<reference evidence="1 2" key="1">
    <citation type="submission" date="2018-02" db="EMBL/GenBank/DDBJ databases">
        <authorList>
            <person name="Machado R.A."/>
        </authorList>
    </citation>
    <scope>NUCLEOTIDE SEQUENCE [LARGE SCALE GENOMIC DNA]</scope>
    <source>
        <strain evidence="1 2">T327</strain>
    </source>
</reference>
<sequence length="79" mass="9508">MFQRKKRYDEAGDFHLKQINQLHKKYGYKSRRSAKRGLKLQARLIQAERIIIQAEMTVILISIYLQEIYLNTKLAQWVN</sequence>